<dbReference type="Gene3D" id="1.10.10.10">
    <property type="entry name" value="Winged helix-like DNA-binding domain superfamily/Winged helix DNA-binding domain"/>
    <property type="match status" value="1"/>
</dbReference>
<dbReference type="InterPro" id="IPR036388">
    <property type="entry name" value="WH-like_DNA-bd_sf"/>
</dbReference>
<dbReference type="NCBIfam" id="TIGR02937">
    <property type="entry name" value="sigma70-ECF"/>
    <property type="match status" value="1"/>
</dbReference>
<dbReference type="InterPro" id="IPR013324">
    <property type="entry name" value="RNA_pol_sigma_r3/r4-like"/>
</dbReference>
<evidence type="ECO:0000259" key="6">
    <source>
        <dbReference type="Pfam" id="PF08281"/>
    </source>
</evidence>
<dbReference type="InterPro" id="IPR007627">
    <property type="entry name" value="RNA_pol_sigma70_r2"/>
</dbReference>
<keyword evidence="3" id="KW-0731">Sigma factor</keyword>
<dbReference type="GO" id="GO:0003677">
    <property type="term" value="F:DNA binding"/>
    <property type="evidence" value="ECO:0007669"/>
    <property type="project" value="InterPro"/>
</dbReference>
<evidence type="ECO:0000313" key="8">
    <source>
        <dbReference type="Proteomes" id="UP000035489"/>
    </source>
</evidence>
<evidence type="ECO:0000313" key="7">
    <source>
        <dbReference type="EMBL" id="KLK91407.1"/>
    </source>
</evidence>
<sequence length="161" mass="17823">MTARPASFDAEVLAARQVLMGTAMKLTSSKVAAEDLVQDTIERALANFTLFHGGNLRGWLVVVMRNLYFAQHKRARRWVEDPNGAAAASLIQPQEQEAVVYLDDVVRRIEHLPFLQREALLLAVDGVSYDEIADRAGVPVGTIKSRLARAREALDPGSRRT</sequence>
<evidence type="ECO:0000256" key="2">
    <source>
        <dbReference type="ARBA" id="ARBA00023015"/>
    </source>
</evidence>
<organism evidence="7 8">
    <name type="scientific">Microvirga vignae</name>
    <dbReference type="NCBI Taxonomy" id="1225564"/>
    <lineage>
        <taxon>Bacteria</taxon>
        <taxon>Pseudomonadati</taxon>
        <taxon>Pseudomonadota</taxon>
        <taxon>Alphaproteobacteria</taxon>
        <taxon>Hyphomicrobiales</taxon>
        <taxon>Methylobacteriaceae</taxon>
        <taxon>Microvirga</taxon>
    </lineage>
</organism>
<dbReference type="RefSeq" id="WP_047190805.1">
    <property type="nucleotide sequence ID" value="NZ_LCYG01000055.1"/>
</dbReference>
<dbReference type="InterPro" id="IPR039425">
    <property type="entry name" value="RNA_pol_sigma-70-like"/>
</dbReference>
<dbReference type="Pfam" id="PF04542">
    <property type="entry name" value="Sigma70_r2"/>
    <property type="match status" value="1"/>
</dbReference>
<evidence type="ECO:0000256" key="4">
    <source>
        <dbReference type="ARBA" id="ARBA00023163"/>
    </source>
</evidence>
<dbReference type="Proteomes" id="UP000035489">
    <property type="component" value="Unassembled WGS sequence"/>
</dbReference>
<dbReference type="InterPro" id="IPR013249">
    <property type="entry name" value="RNA_pol_sigma70_r4_t2"/>
</dbReference>
<dbReference type="Gene3D" id="1.10.1740.10">
    <property type="match status" value="1"/>
</dbReference>
<reference evidence="7 8" key="1">
    <citation type="submission" date="2015-05" db="EMBL/GenBank/DDBJ databases">
        <title>Draft genome sequence of Microvirga vignae strain BR3299, a novel nitrogen fixing bacteria isolated from Brazil semi-aired region.</title>
        <authorList>
            <person name="Zilli J.E."/>
            <person name="Passos S.R."/>
            <person name="Leite J."/>
            <person name="Baldani J.I."/>
            <person name="Xavier G.R."/>
            <person name="Rumjaneck N.G."/>
            <person name="Simoes-Araujo J.L."/>
        </authorList>
    </citation>
    <scope>NUCLEOTIDE SEQUENCE [LARGE SCALE GENOMIC DNA]</scope>
    <source>
        <strain evidence="7 8">BR3299</strain>
    </source>
</reference>
<dbReference type="Pfam" id="PF08281">
    <property type="entry name" value="Sigma70_r4_2"/>
    <property type="match status" value="1"/>
</dbReference>
<dbReference type="STRING" id="1225564.AA309_20110"/>
<dbReference type="PANTHER" id="PTHR43133">
    <property type="entry name" value="RNA POLYMERASE ECF-TYPE SIGMA FACTO"/>
    <property type="match status" value="1"/>
</dbReference>
<feature type="domain" description="RNA polymerase sigma factor 70 region 4 type 2" evidence="6">
    <location>
        <begin position="104"/>
        <end position="154"/>
    </location>
</feature>
<dbReference type="OrthoDB" id="9803470at2"/>
<proteinExistence type="inferred from homology"/>
<dbReference type="PANTHER" id="PTHR43133:SF25">
    <property type="entry name" value="RNA POLYMERASE SIGMA FACTOR RFAY-RELATED"/>
    <property type="match status" value="1"/>
</dbReference>
<dbReference type="GO" id="GO:0006352">
    <property type="term" value="P:DNA-templated transcription initiation"/>
    <property type="evidence" value="ECO:0007669"/>
    <property type="project" value="InterPro"/>
</dbReference>
<dbReference type="GO" id="GO:0016987">
    <property type="term" value="F:sigma factor activity"/>
    <property type="evidence" value="ECO:0007669"/>
    <property type="project" value="UniProtKB-KW"/>
</dbReference>
<dbReference type="EMBL" id="LCYG01000055">
    <property type="protein sequence ID" value="KLK91407.1"/>
    <property type="molecule type" value="Genomic_DNA"/>
</dbReference>
<accession>A0A0H1RFN4</accession>
<keyword evidence="2" id="KW-0805">Transcription regulation</keyword>
<name>A0A0H1RFN4_9HYPH</name>
<evidence type="ECO:0008006" key="9">
    <source>
        <dbReference type="Google" id="ProtNLM"/>
    </source>
</evidence>
<keyword evidence="8" id="KW-1185">Reference proteome</keyword>
<comment type="caution">
    <text evidence="7">The sequence shown here is derived from an EMBL/GenBank/DDBJ whole genome shotgun (WGS) entry which is preliminary data.</text>
</comment>
<evidence type="ECO:0000256" key="1">
    <source>
        <dbReference type="ARBA" id="ARBA00010641"/>
    </source>
</evidence>
<dbReference type="InterPro" id="IPR013325">
    <property type="entry name" value="RNA_pol_sigma_r2"/>
</dbReference>
<dbReference type="InterPro" id="IPR014284">
    <property type="entry name" value="RNA_pol_sigma-70_dom"/>
</dbReference>
<feature type="domain" description="RNA polymerase sigma-70 region 2" evidence="5">
    <location>
        <begin position="16"/>
        <end position="77"/>
    </location>
</feature>
<evidence type="ECO:0000259" key="5">
    <source>
        <dbReference type="Pfam" id="PF04542"/>
    </source>
</evidence>
<dbReference type="PATRIC" id="fig|1225564.3.peg.5334"/>
<comment type="similarity">
    <text evidence="1">Belongs to the sigma-70 factor family. ECF subfamily.</text>
</comment>
<dbReference type="SUPFAM" id="SSF88946">
    <property type="entry name" value="Sigma2 domain of RNA polymerase sigma factors"/>
    <property type="match status" value="1"/>
</dbReference>
<evidence type="ECO:0000256" key="3">
    <source>
        <dbReference type="ARBA" id="ARBA00023082"/>
    </source>
</evidence>
<protein>
    <recommendedName>
        <fullName evidence="9">RNA polymerase sigma factor</fullName>
    </recommendedName>
</protein>
<gene>
    <name evidence="7" type="ORF">AA309_20110</name>
</gene>
<dbReference type="SUPFAM" id="SSF88659">
    <property type="entry name" value="Sigma3 and sigma4 domains of RNA polymerase sigma factors"/>
    <property type="match status" value="1"/>
</dbReference>
<dbReference type="AlphaFoldDB" id="A0A0H1RFN4"/>
<keyword evidence="4" id="KW-0804">Transcription</keyword>